<name>A0A4Y6UBJ2_9PROT</name>
<evidence type="ECO:0000256" key="2">
    <source>
        <dbReference type="ARBA" id="ARBA00022692"/>
    </source>
</evidence>
<feature type="domain" description="Multidrug resistance protein MdtA-like alpha-helical hairpin" evidence="8">
    <location>
        <begin position="123"/>
        <end position="185"/>
    </location>
</feature>
<evidence type="ECO:0000256" key="3">
    <source>
        <dbReference type="ARBA" id="ARBA00022989"/>
    </source>
</evidence>
<evidence type="ECO:0000259" key="8">
    <source>
        <dbReference type="Pfam" id="PF25876"/>
    </source>
</evidence>
<keyword evidence="4 7" id="KW-0472">Membrane</keyword>
<dbReference type="AlphaFoldDB" id="A0A4Y6UBJ2"/>
<evidence type="ECO:0000313" key="12">
    <source>
        <dbReference type="Proteomes" id="UP000318709"/>
    </source>
</evidence>
<dbReference type="GO" id="GO:0055085">
    <property type="term" value="P:transmembrane transport"/>
    <property type="evidence" value="ECO:0007669"/>
    <property type="project" value="InterPro"/>
</dbReference>
<feature type="domain" description="Multidrug resistance protein MdtA-like barrel-sandwich hybrid" evidence="9">
    <location>
        <begin position="51"/>
        <end position="254"/>
    </location>
</feature>
<keyword evidence="3 7" id="KW-1133">Transmembrane helix</keyword>
<keyword evidence="12" id="KW-1185">Reference proteome</keyword>
<feature type="coiled-coil region" evidence="5">
    <location>
        <begin position="154"/>
        <end position="219"/>
    </location>
</feature>
<dbReference type="InterPro" id="IPR058625">
    <property type="entry name" value="MdtA-like_BSH"/>
</dbReference>
<dbReference type="InterPro" id="IPR050739">
    <property type="entry name" value="MFP"/>
</dbReference>
<dbReference type="KEGG" id="swf:E3E12_02025"/>
<feature type="transmembrane region" description="Helical" evidence="7">
    <location>
        <begin position="17"/>
        <end position="36"/>
    </location>
</feature>
<dbReference type="GO" id="GO:0016020">
    <property type="term" value="C:membrane"/>
    <property type="evidence" value="ECO:0007669"/>
    <property type="project" value="UniProtKB-SubCell"/>
</dbReference>
<protein>
    <submittedName>
        <fullName evidence="11">HlyD family secretion protein</fullName>
    </submittedName>
</protein>
<dbReference type="EMBL" id="CP038231">
    <property type="protein sequence ID" value="QDH14300.1"/>
    <property type="molecule type" value="Genomic_DNA"/>
</dbReference>
<feature type="domain" description="CusB-like beta-barrel" evidence="10">
    <location>
        <begin position="258"/>
        <end position="297"/>
    </location>
</feature>
<evidence type="ECO:0000256" key="1">
    <source>
        <dbReference type="ARBA" id="ARBA00004167"/>
    </source>
</evidence>
<gene>
    <name evidence="11" type="ORF">E3E12_02025</name>
</gene>
<dbReference type="PANTHER" id="PTHR30386">
    <property type="entry name" value="MEMBRANE FUSION SUBUNIT OF EMRAB-TOLC MULTIDRUG EFFLUX PUMP"/>
    <property type="match status" value="1"/>
</dbReference>
<reference evidence="11 12" key="1">
    <citation type="submission" date="2019-03" db="EMBL/GenBank/DDBJ databases">
        <title>The complete genome sequence of Swingsia_sp. F3b2 LMG30590(T).</title>
        <authorList>
            <person name="Chua K.-O."/>
            <person name="Chan K.-G."/>
            <person name="See-Too W.-S."/>
        </authorList>
    </citation>
    <scope>NUCLEOTIDE SEQUENCE [LARGE SCALE GENOMIC DNA]</scope>
    <source>
        <strain evidence="11 12">F3b2</strain>
    </source>
</reference>
<dbReference type="Pfam" id="PF25876">
    <property type="entry name" value="HH_MFP_RND"/>
    <property type="match status" value="1"/>
</dbReference>
<dbReference type="InterPro" id="IPR058792">
    <property type="entry name" value="Beta-barrel_RND_2"/>
</dbReference>
<dbReference type="Gene3D" id="2.40.30.170">
    <property type="match status" value="1"/>
</dbReference>
<dbReference type="Proteomes" id="UP000318709">
    <property type="component" value="Chromosome"/>
</dbReference>
<evidence type="ECO:0000259" key="9">
    <source>
        <dbReference type="Pfam" id="PF25917"/>
    </source>
</evidence>
<evidence type="ECO:0000313" key="11">
    <source>
        <dbReference type="EMBL" id="QDH14300.1"/>
    </source>
</evidence>
<dbReference type="Gene3D" id="1.10.287.470">
    <property type="entry name" value="Helix hairpin bin"/>
    <property type="match status" value="2"/>
</dbReference>
<accession>A0A4Y6UBJ2</accession>
<proteinExistence type="predicted"/>
<evidence type="ECO:0000256" key="6">
    <source>
        <dbReference type="SAM" id="MobiDB-lite"/>
    </source>
</evidence>
<keyword evidence="2 7" id="KW-0812">Transmembrane</keyword>
<evidence type="ECO:0000256" key="4">
    <source>
        <dbReference type="ARBA" id="ARBA00023136"/>
    </source>
</evidence>
<keyword evidence="5" id="KW-0175">Coiled coil</keyword>
<evidence type="ECO:0000259" key="10">
    <source>
        <dbReference type="Pfam" id="PF25954"/>
    </source>
</evidence>
<comment type="subcellular location">
    <subcellularLocation>
        <location evidence="1">Membrane</location>
        <topology evidence="1">Single-pass membrane protein</topology>
    </subcellularLocation>
</comment>
<dbReference type="PANTHER" id="PTHR30386:SF26">
    <property type="entry name" value="TRANSPORT PROTEIN COMB"/>
    <property type="match status" value="1"/>
</dbReference>
<sequence>MMEPEKKEKMSPTAKKIAIAILMVLVVLGIGMWMFLHRNEVDTDDAYTTGRKVGIAPHVAGYVSNLLVNDNEFVHKGQLLVTIDGRDYLANLKQSEASVVQAQADLKAYKLGLLVASKNFPGQLEVAQGELGQAKARLFKARTDYGRQHRVMRAATSQADIDTARAELQAAEAAVMEAQGHVMQALPVKANIASADAHISQADANMKAAQAALEHARLNVEWMAVRAPWDGWVSQRAVERGDYVSVGQTMFSIVPRDIWIVANFKETQLKNMRPGQLVDLHVDAYPQLHLRGHVNSLQMGSGEAFSAFPPENATGNFVKIVQRIPVKILIDCGMRKDIPLAIGLSVEPVVDVSTHPSDVNALCKAEGGLNGSGMPFHSVAQDDQDAMLMANGGQAPVGAQPVTTAPVNMPASGRTAKQAARGMQP</sequence>
<dbReference type="SUPFAM" id="SSF111369">
    <property type="entry name" value="HlyD-like secretion proteins"/>
    <property type="match status" value="2"/>
</dbReference>
<dbReference type="OrthoDB" id="9811754at2"/>
<organism evidence="11 12">
    <name type="scientific">Formicincola oecophyllae</name>
    <dbReference type="NCBI Taxonomy" id="2558361"/>
    <lineage>
        <taxon>Bacteria</taxon>
        <taxon>Pseudomonadati</taxon>
        <taxon>Pseudomonadota</taxon>
        <taxon>Alphaproteobacteria</taxon>
        <taxon>Acetobacterales</taxon>
        <taxon>Acetobacteraceae</taxon>
        <taxon>Formicincola</taxon>
    </lineage>
</organism>
<evidence type="ECO:0000256" key="7">
    <source>
        <dbReference type="SAM" id="Phobius"/>
    </source>
</evidence>
<dbReference type="Gene3D" id="2.40.50.100">
    <property type="match status" value="1"/>
</dbReference>
<dbReference type="Pfam" id="PF25954">
    <property type="entry name" value="Beta-barrel_RND_2"/>
    <property type="match status" value="1"/>
</dbReference>
<evidence type="ECO:0000256" key="5">
    <source>
        <dbReference type="SAM" id="Coils"/>
    </source>
</evidence>
<feature type="region of interest" description="Disordered" evidence="6">
    <location>
        <begin position="404"/>
        <end position="425"/>
    </location>
</feature>
<dbReference type="Pfam" id="PF25917">
    <property type="entry name" value="BSH_RND"/>
    <property type="match status" value="1"/>
</dbReference>
<dbReference type="InterPro" id="IPR058624">
    <property type="entry name" value="MdtA-like_HH"/>
</dbReference>